<dbReference type="EMBL" id="JAMKFB020000003">
    <property type="protein sequence ID" value="KAL0198084.1"/>
    <property type="molecule type" value="Genomic_DNA"/>
</dbReference>
<reference evidence="1 2" key="1">
    <citation type="submission" date="2024-05" db="EMBL/GenBank/DDBJ databases">
        <title>Genome sequencing and assembly of Indian major carp, Cirrhinus mrigala (Hamilton, 1822).</title>
        <authorList>
            <person name="Mohindra V."/>
            <person name="Chowdhury L.M."/>
            <person name="Lal K."/>
            <person name="Jena J.K."/>
        </authorList>
    </citation>
    <scope>NUCLEOTIDE SEQUENCE [LARGE SCALE GENOMIC DNA]</scope>
    <source>
        <strain evidence="1">CM1030</strain>
        <tissue evidence="1">Blood</tissue>
    </source>
</reference>
<proteinExistence type="predicted"/>
<gene>
    <name evidence="1" type="ORF">M9458_006624</name>
</gene>
<feature type="non-terminal residue" evidence="1">
    <location>
        <position position="102"/>
    </location>
</feature>
<dbReference type="InterPro" id="IPR016187">
    <property type="entry name" value="CTDL_fold"/>
</dbReference>
<organism evidence="1 2">
    <name type="scientific">Cirrhinus mrigala</name>
    <name type="common">Mrigala</name>
    <dbReference type="NCBI Taxonomy" id="683832"/>
    <lineage>
        <taxon>Eukaryota</taxon>
        <taxon>Metazoa</taxon>
        <taxon>Chordata</taxon>
        <taxon>Craniata</taxon>
        <taxon>Vertebrata</taxon>
        <taxon>Euteleostomi</taxon>
        <taxon>Actinopterygii</taxon>
        <taxon>Neopterygii</taxon>
        <taxon>Teleostei</taxon>
        <taxon>Ostariophysi</taxon>
        <taxon>Cypriniformes</taxon>
        <taxon>Cyprinidae</taxon>
        <taxon>Labeoninae</taxon>
        <taxon>Labeonini</taxon>
        <taxon>Cirrhinus</taxon>
    </lineage>
</organism>
<comment type="caution">
    <text evidence="1">The sequence shown here is derived from an EMBL/GenBank/DDBJ whole genome shotgun (WGS) entry which is preliminary data.</text>
</comment>
<evidence type="ECO:0000313" key="1">
    <source>
        <dbReference type="EMBL" id="KAL0198084.1"/>
    </source>
</evidence>
<keyword evidence="2" id="KW-1185">Reference proteome</keyword>
<dbReference type="CDD" id="cd00037">
    <property type="entry name" value="CLECT"/>
    <property type="match status" value="1"/>
</dbReference>
<dbReference type="SUPFAM" id="SSF56436">
    <property type="entry name" value="C-type lectin-like"/>
    <property type="match status" value="2"/>
</dbReference>
<evidence type="ECO:0008006" key="3">
    <source>
        <dbReference type="Google" id="ProtNLM"/>
    </source>
</evidence>
<name>A0ABD0RHZ7_CIRMR</name>
<dbReference type="InterPro" id="IPR016186">
    <property type="entry name" value="C-type_lectin-like/link_sf"/>
</dbReference>
<evidence type="ECO:0000313" key="2">
    <source>
        <dbReference type="Proteomes" id="UP001529510"/>
    </source>
</evidence>
<dbReference type="Proteomes" id="UP001529510">
    <property type="component" value="Unassembled WGS sequence"/>
</dbReference>
<protein>
    <recommendedName>
        <fullName evidence="3">C-type lectin domain-containing protein</fullName>
    </recommendedName>
</protein>
<accession>A0ABD0RHZ7</accession>
<feature type="non-terminal residue" evidence="1">
    <location>
        <position position="1"/>
    </location>
</feature>
<dbReference type="AlphaFoldDB" id="A0ABD0RHZ7"/>
<dbReference type="Gene3D" id="3.10.100.10">
    <property type="entry name" value="Mannose-Binding Protein A, subunit A"/>
    <property type="match status" value="1"/>
</dbReference>
<sequence>VSYQNFGRGNYGSAECGAANMADTNWLVSHCESELDWICKIPKGKMEEEPESHEDTGLEWYKMFEHRSTWDQAQRICSWFDASLVSMHSPKENQFLVSTLRK</sequence>